<name>A0AAE3LLK4_9FIRM</name>
<keyword evidence="1" id="KW-1133">Transmembrane helix</keyword>
<protein>
    <submittedName>
        <fullName evidence="2">Uncharacterized protein</fullName>
    </submittedName>
</protein>
<comment type="caution">
    <text evidence="2">The sequence shown here is derived from an EMBL/GenBank/DDBJ whole genome shotgun (WGS) entry which is preliminary data.</text>
</comment>
<evidence type="ECO:0000313" key="2">
    <source>
        <dbReference type="EMBL" id="MCU6706977.1"/>
    </source>
</evidence>
<dbReference type="EMBL" id="JAOQJZ010000021">
    <property type="protein sequence ID" value="MCU6706977.1"/>
    <property type="molecule type" value="Genomic_DNA"/>
</dbReference>
<keyword evidence="3" id="KW-1185">Reference proteome</keyword>
<dbReference type="RefSeq" id="WP_267302007.1">
    <property type="nucleotide sequence ID" value="NZ_JAOQJZ010000021.1"/>
</dbReference>
<evidence type="ECO:0000256" key="1">
    <source>
        <dbReference type="SAM" id="Phobius"/>
    </source>
</evidence>
<organism evidence="2 3">
    <name type="scientific">Hominimerdicola aceti</name>
    <dbReference type="NCBI Taxonomy" id="2981726"/>
    <lineage>
        <taxon>Bacteria</taxon>
        <taxon>Bacillati</taxon>
        <taxon>Bacillota</taxon>
        <taxon>Clostridia</taxon>
        <taxon>Eubacteriales</taxon>
        <taxon>Oscillospiraceae</taxon>
        <taxon>Hominimerdicola</taxon>
    </lineage>
</organism>
<sequence>MNLKKIAYYLGIALCLASPLVFGICMLIGLDNTVPLSLMITSNACRICSLEAEMTENTMRSDKAMKLYKVTTIDQYHYKRVFTVAAKSQYEALTKASVICPHENVLTIEEVD</sequence>
<keyword evidence="1" id="KW-0472">Membrane</keyword>
<feature type="transmembrane region" description="Helical" evidence="1">
    <location>
        <begin position="6"/>
        <end position="30"/>
    </location>
</feature>
<proteinExistence type="predicted"/>
<accession>A0AAE3LLK4</accession>
<gene>
    <name evidence="2" type="ORF">OCV57_13760</name>
</gene>
<evidence type="ECO:0000313" key="3">
    <source>
        <dbReference type="Proteomes" id="UP001208131"/>
    </source>
</evidence>
<reference evidence="2 3" key="1">
    <citation type="journal article" date="2021" name="ISME Commun">
        <title>Automated analysis of genomic sequences facilitates high-throughput and comprehensive description of bacteria.</title>
        <authorList>
            <person name="Hitch T.C.A."/>
        </authorList>
    </citation>
    <scope>NUCLEOTIDE SEQUENCE [LARGE SCALE GENOMIC DNA]</scope>
    <source>
        <strain evidence="2 3">Sanger_31</strain>
    </source>
</reference>
<dbReference type="Proteomes" id="UP001208131">
    <property type="component" value="Unassembled WGS sequence"/>
</dbReference>
<dbReference type="AlphaFoldDB" id="A0AAE3LLK4"/>
<keyword evidence="1" id="KW-0812">Transmembrane</keyword>